<evidence type="ECO:0000313" key="1">
    <source>
        <dbReference type="EMBL" id="QEE22158.1"/>
    </source>
</evidence>
<dbReference type="EMBL" id="CP041690">
    <property type="protein sequence ID" value="QEE22158.1"/>
    <property type="molecule type" value="Genomic_DNA"/>
</dbReference>
<dbReference type="RefSeq" id="WP_147657653.1">
    <property type="nucleotide sequence ID" value="NZ_BMFM01000001.1"/>
</dbReference>
<accession>A0A5B9DUN0</accession>
<protein>
    <submittedName>
        <fullName evidence="1">Uncharacterized protein</fullName>
    </submittedName>
</protein>
<gene>
    <name evidence="1" type="ORF">FNA67_19200</name>
</gene>
<proteinExistence type="predicted"/>
<reference evidence="1 2" key="1">
    <citation type="journal article" date="2015" name="Int. J. Syst. Evol. Microbiol.">
        <title>Youhaiella tibetensis gen. nov., sp. nov., isolated from subsurface sediment.</title>
        <authorList>
            <person name="Wang Y.X."/>
            <person name="Huang F.Q."/>
            <person name="Nogi Y."/>
            <person name="Pang S.J."/>
            <person name="Wang P.K."/>
            <person name="Lv J."/>
        </authorList>
    </citation>
    <scope>NUCLEOTIDE SEQUENCE [LARGE SCALE GENOMIC DNA]</scope>
    <source>
        <strain evidence="2">fig4</strain>
    </source>
</reference>
<organism evidence="1 2">
    <name type="scientific">Paradevosia tibetensis</name>
    <dbReference type="NCBI Taxonomy" id="1447062"/>
    <lineage>
        <taxon>Bacteria</taxon>
        <taxon>Pseudomonadati</taxon>
        <taxon>Pseudomonadota</taxon>
        <taxon>Alphaproteobacteria</taxon>
        <taxon>Hyphomicrobiales</taxon>
        <taxon>Devosiaceae</taxon>
        <taxon>Paradevosia</taxon>
    </lineage>
</organism>
<dbReference type="AlphaFoldDB" id="A0A5B9DUN0"/>
<dbReference type="Proteomes" id="UP000321062">
    <property type="component" value="Chromosome"/>
</dbReference>
<evidence type="ECO:0000313" key="2">
    <source>
        <dbReference type="Proteomes" id="UP000321062"/>
    </source>
</evidence>
<dbReference type="OrthoDB" id="8478818at2"/>
<name>A0A5B9DUN0_9HYPH</name>
<keyword evidence="2" id="KW-1185">Reference proteome</keyword>
<dbReference type="KEGG" id="yti:FNA67_19200"/>
<sequence length="180" mass="19024">MIRNTILLAALIVAGALPATELAAQQVLSATSETGDMMTIHIAGPQRQAGWWEFTDLAENGDELAKTQLCVGARSEAVYSAFDQISGETCTSKRFEETPEGYAYTTVCGVPGMPEVTTTGVLTGDIATAYTMDETKDISAGGDRIRRTARLVAPQCPDGFADGDEARMGGLLKSSVLLGR</sequence>